<comment type="catalytic activity">
    <reaction evidence="4">
        <text>GTP + H2O = GDP + phosphate + H(+)</text>
        <dbReference type="Rhea" id="RHEA:19669"/>
        <dbReference type="ChEBI" id="CHEBI:15377"/>
        <dbReference type="ChEBI" id="CHEBI:15378"/>
        <dbReference type="ChEBI" id="CHEBI:37565"/>
        <dbReference type="ChEBI" id="CHEBI:43474"/>
        <dbReference type="ChEBI" id="CHEBI:58189"/>
    </reaction>
    <physiologicalReaction direction="left-to-right" evidence="4">
        <dbReference type="Rhea" id="RHEA:19670"/>
    </physiologicalReaction>
</comment>
<dbReference type="GO" id="GO:0003924">
    <property type="term" value="F:GTPase activity"/>
    <property type="evidence" value="ECO:0007669"/>
    <property type="project" value="TreeGrafter"/>
</dbReference>
<dbReference type="EMBL" id="JARKIK010000009">
    <property type="protein sequence ID" value="KAK8749506.1"/>
    <property type="molecule type" value="Genomic_DNA"/>
</dbReference>
<dbReference type="Gene3D" id="3.40.50.300">
    <property type="entry name" value="P-loop containing nucleotide triphosphate hydrolases"/>
    <property type="match status" value="1"/>
</dbReference>
<evidence type="ECO:0000313" key="6">
    <source>
        <dbReference type="EMBL" id="KAK8749506.1"/>
    </source>
</evidence>
<dbReference type="InterPro" id="IPR006762">
    <property type="entry name" value="Gtr1_RagA"/>
</dbReference>
<dbReference type="GO" id="GO:1904263">
    <property type="term" value="P:positive regulation of TORC1 signaling"/>
    <property type="evidence" value="ECO:0007669"/>
    <property type="project" value="TreeGrafter"/>
</dbReference>
<keyword evidence="7" id="KW-1185">Reference proteome</keyword>
<dbReference type="Proteomes" id="UP001445076">
    <property type="component" value="Unassembled WGS sequence"/>
</dbReference>
<proteinExistence type="inferred from homology"/>
<keyword evidence="3 5" id="KW-0342">GTP-binding</keyword>
<dbReference type="InterPro" id="IPR027417">
    <property type="entry name" value="P-loop_NTPase"/>
</dbReference>
<evidence type="ECO:0000256" key="2">
    <source>
        <dbReference type="ARBA" id="ARBA00022741"/>
    </source>
</evidence>
<keyword evidence="2 5" id="KW-0547">Nucleotide-binding</keyword>
<dbReference type="AlphaFoldDB" id="A0AAW0YCE7"/>
<dbReference type="PANTHER" id="PTHR11259">
    <property type="entry name" value="RAS-RELATED GTP BINDING RAG/GTR YEAST"/>
    <property type="match status" value="1"/>
</dbReference>
<reference evidence="6 7" key="1">
    <citation type="journal article" date="2024" name="BMC Genomics">
        <title>Genome assembly of redclaw crayfish (Cherax quadricarinatus) provides insights into its immune adaptation and hypoxia tolerance.</title>
        <authorList>
            <person name="Liu Z."/>
            <person name="Zheng J."/>
            <person name="Li H."/>
            <person name="Fang K."/>
            <person name="Wang S."/>
            <person name="He J."/>
            <person name="Zhou D."/>
            <person name="Weng S."/>
            <person name="Chi M."/>
            <person name="Gu Z."/>
            <person name="He J."/>
            <person name="Li F."/>
            <person name="Wang M."/>
        </authorList>
    </citation>
    <scope>NUCLEOTIDE SEQUENCE [LARGE SCALE GENOMIC DNA]</scope>
    <source>
        <strain evidence="6">ZL_2023a</strain>
    </source>
</reference>
<dbReference type="Pfam" id="PF04670">
    <property type="entry name" value="Gtr1_RagA"/>
    <property type="match status" value="1"/>
</dbReference>
<protein>
    <recommendedName>
        <fullName evidence="8">Ras-related GTP-binding protein</fullName>
    </recommendedName>
</protein>
<dbReference type="GO" id="GO:0009267">
    <property type="term" value="P:cellular response to starvation"/>
    <property type="evidence" value="ECO:0007669"/>
    <property type="project" value="TreeGrafter"/>
</dbReference>
<dbReference type="FunFam" id="3.40.50.300:FF:000276">
    <property type="entry name" value="Ras-related GTP-binding protein A"/>
    <property type="match status" value="1"/>
</dbReference>
<dbReference type="GO" id="GO:1990131">
    <property type="term" value="C:Gtr1-Gtr2 GTPase complex"/>
    <property type="evidence" value="ECO:0007669"/>
    <property type="project" value="TreeGrafter"/>
</dbReference>
<sequence length="187" mass="21828">MMKKKVLLMGKSGSGKTSMRSIIFANYIARDTSRLGATIDVEHSHVRFLGNLVLNLWDCGGQEAFMENYFASQRDNIFRNVEVLIYVFDVESRELERDMHYYQSCLEAILQNSPEARVFCLIHKMDLVQDDQRDLIFREREEDLKRLSKPLECVCFRTSIWDETLYKQVSCTLSKHGSSQLQLCCLH</sequence>
<organism evidence="6 7">
    <name type="scientific">Cherax quadricarinatus</name>
    <name type="common">Australian red claw crayfish</name>
    <dbReference type="NCBI Taxonomy" id="27406"/>
    <lineage>
        <taxon>Eukaryota</taxon>
        <taxon>Metazoa</taxon>
        <taxon>Ecdysozoa</taxon>
        <taxon>Arthropoda</taxon>
        <taxon>Crustacea</taxon>
        <taxon>Multicrustacea</taxon>
        <taxon>Malacostraca</taxon>
        <taxon>Eumalacostraca</taxon>
        <taxon>Eucarida</taxon>
        <taxon>Decapoda</taxon>
        <taxon>Pleocyemata</taxon>
        <taxon>Astacidea</taxon>
        <taxon>Parastacoidea</taxon>
        <taxon>Parastacidae</taxon>
        <taxon>Cherax</taxon>
    </lineage>
</organism>
<evidence type="ECO:0000256" key="4">
    <source>
        <dbReference type="ARBA" id="ARBA00049117"/>
    </source>
</evidence>
<evidence type="ECO:0000313" key="7">
    <source>
        <dbReference type="Proteomes" id="UP001445076"/>
    </source>
</evidence>
<dbReference type="GO" id="GO:0010507">
    <property type="term" value="P:negative regulation of autophagy"/>
    <property type="evidence" value="ECO:0007669"/>
    <property type="project" value="TreeGrafter"/>
</dbReference>
<accession>A0AAW0YCE7</accession>
<gene>
    <name evidence="6" type="ORF">OTU49_015401</name>
</gene>
<dbReference type="GO" id="GO:0005525">
    <property type="term" value="F:GTP binding"/>
    <property type="evidence" value="ECO:0007669"/>
    <property type="project" value="UniProtKB-UniRule"/>
</dbReference>
<evidence type="ECO:0000256" key="3">
    <source>
        <dbReference type="ARBA" id="ARBA00023134"/>
    </source>
</evidence>
<comment type="caution">
    <text evidence="6">The sequence shown here is derived from an EMBL/GenBank/DDBJ whole genome shotgun (WGS) entry which is preliminary data.</text>
</comment>
<dbReference type="GO" id="GO:0005634">
    <property type="term" value="C:nucleus"/>
    <property type="evidence" value="ECO:0007669"/>
    <property type="project" value="TreeGrafter"/>
</dbReference>
<dbReference type="GO" id="GO:0005764">
    <property type="term" value="C:lysosome"/>
    <property type="evidence" value="ECO:0007669"/>
    <property type="project" value="TreeGrafter"/>
</dbReference>
<evidence type="ECO:0000256" key="1">
    <source>
        <dbReference type="ARBA" id="ARBA00007756"/>
    </source>
</evidence>
<evidence type="ECO:0008006" key="8">
    <source>
        <dbReference type="Google" id="ProtNLM"/>
    </source>
</evidence>
<evidence type="ECO:0000256" key="5">
    <source>
        <dbReference type="RuleBase" id="RU367014"/>
    </source>
</evidence>
<dbReference type="PANTHER" id="PTHR11259:SF1">
    <property type="entry name" value="RAS-RELATED GTP-BINDING PROTEIN"/>
    <property type="match status" value="1"/>
</dbReference>
<name>A0AAW0YCE7_CHEQU</name>
<dbReference type="SUPFAM" id="SSF52540">
    <property type="entry name" value="P-loop containing nucleoside triphosphate hydrolases"/>
    <property type="match status" value="1"/>
</dbReference>
<comment type="similarity">
    <text evidence="1 5">Belongs to the GTR/RAG GTP-binding protein family.</text>
</comment>